<sequence length="222" mass="21667">ADRRPAGTGPPHGACRPVASGGGGRGGRAGSGVRGRAARCAARPGRPHHRAAVGGAVRGAGRRVRPGRPGVADHGDGAGVAGGAADGAAAAAAAAVRGVVGAGAGGGPGGDGDRRGRGGAGGRADHRGGGTAGPRAGGRRGRLGAPLRRRPARGDGPARHRRRAPAVPGRTRAVRRSRRLRMVGGPPGVGRRGRVGPARGAVPLRTGRPTGPEFRSKIVSLL</sequence>
<feature type="compositionally biased region" description="Low complexity" evidence="1">
    <location>
        <begin position="86"/>
        <end position="99"/>
    </location>
</feature>
<feature type="compositionally biased region" description="Low complexity" evidence="1">
    <location>
        <begin position="34"/>
        <end position="44"/>
    </location>
</feature>
<feature type="compositionally biased region" description="Basic residues" evidence="1">
    <location>
        <begin position="137"/>
        <end position="151"/>
    </location>
</feature>
<proteinExistence type="predicted"/>
<dbReference type="EMBL" id="CADCTP010000346">
    <property type="protein sequence ID" value="CAA9283306.1"/>
    <property type="molecule type" value="Genomic_DNA"/>
</dbReference>
<accession>A0A6J4JNG0</accession>
<reference evidence="2" key="1">
    <citation type="submission" date="2020-02" db="EMBL/GenBank/DDBJ databases">
        <authorList>
            <person name="Meier V. D."/>
        </authorList>
    </citation>
    <scope>NUCLEOTIDE SEQUENCE</scope>
    <source>
        <strain evidence="2">AVDCRST_MAG41</strain>
    </source>
</reference>
<name>A0A6J4JNG0_9ACTN</name>
<evidence type="ECO:0000313" key="2">
    <source>
        <dbReference type="EMBL" id="CAA9283306.1"/>
    </source>
</evidence>
<protein>
    <submittedName>
        <fullName evidence="2">Uncharacterized protein</fullName>
    </submittedName>
</protein>
<gene>
    <name evidence="2" type="ORF">AVDCRST_MAG41-3766</name>
</gene>
<feature type="compositionally biased region" description="Basic residues" evidence="1">
    <location>
        <begin position="172"/>
        <end position="181"/>
    </location>
</feature>
<feature type="compositionally biased region" description="Gly residues" evidence="1">
    <location>
        <begin position="100"/>
        <end position="110"/>
    </location>
</feature>
<feature type="non-terminal residue" evidence="2">
    <location>
        <position position="1"/>
    </location>
</feature>
<feature type="region of interest" description="Disordered" evidence="1">
    <location>
        <begin position="1"/>
        <end position="222"/>
    </location>
</feature>
<feature type="non-terminal residue" evidence="2">
    <location>
        <position position="222"/>
    </location>
</feature>
<evidence type="ECO:0000256" key="1">
    <source>
        <dbReference type="SAM" id="MobiDB-lite"/>
    </source>
</evidence>
<organism evidence="2">
    <name type="scientific">uncultured Mycobacteriales bacterium</name>
    <dbReference type="NCBI Taxonomy" id="581187"/>
    <lineage>
        <taxon>Bacteria</taxon>
        <taxon>Bacillati</taxon>
        <taxon>Actinomycetota</taxon>
        <taxon>Actinomycetes</taxon>
        <taxon>Mycobacteriales</taxon>
        <taxon>environmental samples</taxon>
    </lineage>
</organism>
<dbReference type="AlphaFoldDB" id="A0A6J4JNG0"/>
<feature type="compositionally biased region" description="Gly residues" evidence="1">
    <location>
        <begin position="20"/>
        <end position="33"/>
    </location>
</feature>